<organism evidence="1 2">
    <name type="scientific">Metamycoplasma hyosynoviae</name>
    <dbReference type="NCBI Taxonomy" id="29559"/>
    <lineage>
        <taxon>Bacteria</taxon>
        <taxon>Bacillati</taxon>
        <taxon>Mycoplasmatota</taxon>
        <taxon>Mycoplasmoidales</taxon>
        <taxon>Metamycoplasmataceae</taxon>
        <taxon>Metamycoplasma</taxon>
    </lineage>
</organism>
<evidence type="ECO:0000313" key="1">
    <source>
        <dbReference type="EMBL" id="ASI53668.1"/>
    </source>
</evidence>
<evidence type="ECO:0000313" key="2">
    <source>
        <dbReference type="Proteomes" id="UP000264882"/>
    </source>
</evidence>
<accession>A0A063YIK3</accession>
<dbReference type="KEGG" id="mhyv:MHSN_00320"/>
<sequence length="83" mass="9261">MSTCFPESPPPWTINTYIDKKNKARSTPAKNIVALWVTFGKSLLKDNEIIIKLNIAATKPNSNTATKIQTTFSPCLIFVVCKF</sequence>
<dbReference type="RefSeq" id="WP_036439975.1">
    <property type="nucleotide sequence ID" value="NZ_JAQTIP010000004.1"/>
</dbReference>
<dbReference type="EMBL" id="CP008748">
    <property type="protein sequence ID" value="ASI53668.1"/>
    <property type="molecule type" value="Genomic_DNA"/>
</dbReference>
<reference evidence="1 2" key="1">
    <citation type="submission" date="2014-06" db="EMBL/GenBank/DDBJ databases">
        <title>The Whole Genome Sequence of Mycoplasma hyosynoviae strain ATCC 27095.</title>
        <authorList>
            <person name="Calcutt M.J."/>
            <person name="Foecking M.F."/>
        </authorList>
    </citation>
    <scope>NUCLEOTIDE SEQUENCE [LARGE SCALE GENOMIC DNA]</scope>
    <source>
        <strain evidence="1 2">M60</strain>
    </source>
</reference>
<proteinExistence type="predicted"/>
<name>A0A063YIK3_9BACT</name>
<dbReference type="Proteomes" id="UP000264882">
    <property type="component" value="Chromosome"/>
</dbReference>
<dbReference type="AlphaFoldDB" id="A0A063YIK3"/>
<gene>
    <name evidence="1" type="ORF">MHSN_00320</name>
</gene>
<keyword evidence="2" id="KW-1185">Reference proteome</keyword>
<protein>
    <submittedName>
        <fullName evidence="1">Uncharacterized protein</fullName>
    </submittedName>
</protein>